<organism evidence="2 3">
    <name type="scientific">Janthinobacterium fluminis</name>
    <dbReference type="NCBI Taxonomy" id="2987524"/>
    <lineage>
        <taxon>Bacteria</taxon>
        <taxon>Pseudomonadati</taxon>
        <taxon>Pseudomonadota</taxon>
        <taxon>Betaproteobacteria</taxon>
        <taxon>Burkholderiales</taxon>
        <taxon>Oxalobacteraceae</taxon>
        <taxon>Janthinobacterium</taxon>
    </lineage>
</organism>
<evidence type="ECO:0000256" key="1">
    <source>
        <dbReference type="SAM" id="SignalP"/>
    </source>
</evidence>
<proteinExistence type="predicted"/>
<feature type="chain" id="PRO_5046156537" evidence="1">
    <location>
        <begin position="26"/>
        <end position="121"/>
    </location>
</feature>
<comment type="caution">
    <text evidence="2">The sequence shown here is derived from an EMBL/GenBank/DDBJ whole genome shotgun (WGS) entry which is preliminary data.</text>
</comment>
<reference evidence="2 3" key="1">
    <citation type="submission" date="2022-10" db="EMBL/GenBank/DDBJ databases">
        <title>Janthinobacterium sp. hw3 Genome sequencing.</title>
        <authorList>
            <person name="Park S."/>
        </authorList>
    </citation>
    <scope>NUCLEOTIDE SEQUENCE [LARGE SCALE GENOMIC DNA]</scope>
    <source>
        <strain evidence="3">hw3</strain>
    </source>
</reference>
<keyword evidence="1" id="KW-0732">Signal</keyword>
<accession>A0ABT5JZQ9</accession>
<dbReference type="RefSeq" id="WP_273670886.1">
    <property type="nucleotide sequence ID" value="NZ_JAQQXR010000004.1"/>
</dbReference>
<dbReference type="Proteomes" id="UP001221208">
    <property type="component" value="Unassembled WGS sequence"/>
</dbReference>
<name>A0ABT5JZQ9_9BURK</name>
<sequence>MSRISRQLVCFVLLLYVAALGVAMAAPFVQPKAANLVCTSAGFKMVGQQGDAKPDPVEAKNPTHLLDCALCLASGLVPSLPWQDAAPVPHALSYALRAIPAARLAAIVAAPLPARGPPAFI</sequence>
<keyword evidence="3" id="KW-1185">Reference proteome</keyword>
<protein>
    <submittedName>
        <fullName evidence="2">DUF2946 family protein</fullName>
    </submittedName>
</protein>
<dbReference type="InterPro" id="IPR021333">
    <property type="entry name" value="DUF2946"/>
</dbReference>
<gene>
    <name evidence="2" type="ORF">OIK44_11470</name>
</gene>
<dbReference type="EMBL" id="JAQQXR010000004">
    <property type="protein sequence ID" value="MDC8758207.1"/>
    <property type="molecule type" value="Genomic_DNA"/>
</dbReference>
<feature type="signal peptide" evidence="1">
    <location>
        <begin position="1"/>
        <end position="25"/>
    </location>
</feature>
<dbReference type="Pfam" id="PF11162">
    <property type="entry name" value="DUF2946"/>
    <property type="match status" value="1"/>
</dbReference>
<evidence type="ECO:0000313" key="3">
    <source>
        <dbReference type="Proteomes" id="UP001221208"/>
    </source>
</evidence>
<evidence type="ECO:0000313" key="2">
    <source>
        <dbReference type="EMBL" id="MDC8758207.1"/>
    </source>
</evidence>